<evidence type="ECO:0000256" key="1">
    <source>
        <dbReference type="SAM" id="MobiDB-lite"/>
    </source>
</evidence>
<dbReference type="Proteomes" id="UP001318040">
    <property type="component" value="Unplaced"/>
</dbReference>
<name>A0AAJ7SJR5_PETMA</name>
<evidence type="ECO:0000256" key="2">
    <source>
        <dbReference type="SAM" id="SignalP"/>
    </source>
</evidence>
<dbReference type="InterPro" id="IPR052641">
    <property type="entry name" value="AKAP7_isoform_gamma"/>
</dbReference>
<feature type="chain" id="PRO_5042545237" evidence="2">
    <location>
        <begin position="19"/>
        <end position="354"/>
    </location>
</feature>
<evidence type="ECO:0000259" key="3">
    <source>
        <dbReference type="Pfam" id="PF10469"/>
    </source>
</evidence>
<feature type="compositionally biased region" description="Basic residues" evidence="1">
    <location>
        <begin position="82"/>
        <end position="92"/>
    </location>
</feature>
<dbReference type="Gene3D" id="3.90.1140.10">
    <property type="entry name" value="Cyclic phosphodiesterase"/>
    <property type="match status" value="1"/>
</dbReference>
<gene>
    <name evidence="5" type="primary">LOC116937727</name>
</gene>
<organism evidence="4 5">
    <name type="scientific">Petromyzon marinus</name>
    <name type="common">Sea lamprey</name>
    <dbReference type="NCBI Taxonomy" id="7757"/>
    <lineage>
        <taxon>Eukaryota</taxon>
        <taxon>Metazoa</taxon>
        <taxon>Chordata</taxon>
        <taxon>Craniata</taxon>
        <taxon>Vertebrata</taxon>
        <taxon>Cyclostomata</taxon>
        <taxon>Hyperoartia</taxon>
        <taxon>Petromyzontiformes</taxon>
        <taxon>Petromyzontidae</taxon>
        <taxon>Petromyzon</taxon>
    </lineage>
</organism>
<feature type="region of interest" description="Disordered" evidence="1">
    <location>
        <begin position="43"/>
        <end position="94"/>
    </location>
</feature>
<dbReference type="GO" id="GO:0034237">
    <property type="term" value="F:protein kinase A regulatory subunit binding"/>
    <property type="evidence" value="ECO:0007669"/>
    <property type="project" value="TreeGrafter"/>
</dbReference>
<protein>
    <submittedName>
        <fullName evidence="5">A-kinase anchor protein 7-like isoform X1</fullName>
    </submittedName>
</protein>
<dbReference type="InterPro" id="IPR019510">
    <property type="entry name" value="AKAP7-like_phosphoesterase"/>
</dbReference>
<dbReference type="InterPro" id="IPR009097">
    <property type="entry name" value="Cyclic_Pdiesterase"/>
</dbReference>
<feature type="region of interest" description="Disordered" evidence="1">
    <location>
        <begin position="117"/>
        <end position="145"/>
    </location>
</feature>
<evidence type="ECO:0000313" key="4">
    <source>
        <dbReference type="Proteomes" id="UP001318040"/>
    </source>
</evidence>
<dbReference type="AlphaFoldDB" id="A0AAJ7SJR5"/>
<dbReference type="KEGG" id="pmrn:116937727"/>
<reference evidence="5" key="1">
    <citation type="submission" date="2025-08" db="UniProtKB">
        <authorList>
            <consortium name="RefSeq"/>
        </authorList>
    </citation>
    <scope>IDENTIFICATION</scope>
    <source>
        <tissue evidence="5">Sperm</tissue>
    </source>
</reference>
<dbReference type="GO" id="GO:0005829">
    <property type="term" value="C:cytosol"/>
    <property type="evidence" value="ECO:0007669"/>
    <property type="project" value="TreeGrafter"/>
</dbReference>
<feature type="signal peptide" evidence="2">
    <location>
        <begin position="1"/>
        <end position="18"/>
    </location>
</feature>
<accession>A0AAJ7SJR5</accession>
<dbReference type="SUPFAM" id="SSF55144">
    <property type="entry name" value="LigT-like"/>
    <property type="match status" value="1"/>
</dbReference>
<dbReference type="PANTHER" id="PTHR15934">
    <property type="entry name" value="RNA 2',3'-CYCLIC PHOSPHODIESTERASE"/>
    <property type="match status" value="1"/>
</dbReference>
<dbReference type="GO" id="GO:0010738">
    <property type="term" value="P:regulation of protein kinase A signaling"/>
    <property type="evidence" value="ECO:0007669"/>
    <property type="project" value="TreeGrafter"/>
</dbReference>
<dbReference type="PANTHER" id="PTHR15934:SF6">
    <property type="entry name" value="A-KINASE ANCHOR PROTEIN 7 ISOFORM GAMMA"/>
    <property type="match status" value="1"/>
</dbReference>
<evidence type="ECO:0000313" key="5">
    <source>
        <dbReference type="RefSeq" id="XP_032800713.1"/>
    </source>
</evidence>
<proteinExistence type="predicted"/>
<feature type="domain" description="A-kinase anchor protein 7-like phosphoesterase" evidence="3">
    <location>
        <begin position="147"/>
        <end position="344"/>
    </location>
</feature>
<keyword evidence="2" id="KW-0732">Signal</keyword>
<keyword evidence="4" id="KW-1185">Reference proteome</keyword>
<sequence>MLSLRCLVMGLRVCLCRSWEIRSTKLHAGGKPLTSRAHRDVAGSPVMSLSPTHHLPSRSAHGNRGMQGSDSAGVQVESRPKGQTHKKKKKKRQSEVVNLLAELPFLHTDISAEFSIKEQHQGKRKRKGWENERKGDAADTDEQKRRPNYFVAIPITNNKVAAGVQAVQEGVVQRDPRLMPALIPVATLHITMLVAHLATEQVSNAVSAMELCQKKLRTLVPGPPVVLPFEGIGDFKNEVAFVKISDGHHMSILNEIAETIHTCFEEKGIAVADGKAFKPHLTFMKLSRASKLRRQGIRKIDPSLYEDSKEESFGGELLHRLDLCAMLKKKQLSGFYHCEATIAIGKCCAHTRSP</sequence>
<dbReference type="RefSeq" id="XP_032800713.1">
    <property type="nucleotide sequence ID" value="XM_032944822.1"/>
</dbReference>
<dbReference type="Pfam" id="PF10469">
    <property type="entry name" value="AKAP7_NLS"/>
    <property type="match status" value="1"/>
</dbReference>
<feature type="compositionally biased region" description="Basic and acidic residues" evidence="1">
    <location>
        <begin position="128"/>
        <end position="145"/>
    </location>
</feature>